<organism evidence="2 3">
    <name type="scientific">Stappia sediminis</name>
    <dbReference type="NCBI Taxonomy" id="2692190"/>
    <lineage>
        <taxon>Bacteria</taxon>
        <taxon>Pseudomonadati</taxon>
        <taxon>Pseudomonadota</taxon>
        <taxon>Alphaproteobacteria</taxon>
        <taxon>Hyphomicrobiales</taxon>
        <taxon>Stappiaceae</taxon>
        <taxon>Stappia</taxon>
    </lineage>
</organism>
<dbReference type="Pfam" id="PF04325">
    <property type="entry name" value="DUF465"/>
    <property type="match status" value="1"/>
</dbReference>
<dbReference type="Gene3D" id="6.10.280.50">
    <property type="match status" value="1"/>
</dbReference>
<dbReference type="EMBL" id="WUMV01000003">
    <property type="protein sequence ID" value="MXN65349.1"/>
    <property type="molecule type" value="Genomic_DNA"/>
</dbReference>
<accession>A0A7X3LUI7</accession>
<dbReference type="Proteomes" id="UP000433101">
    <property type="component" value="Unassembled WGS sequence"/>
</dbReference>
<gene>
    <name evidence="2" type="ORF">GR183_10595</name>
</gene>
<protein>
    <submittedName>
        <fullName evidence="2">DUF465 domain-containing protein</fullName>
    </submittedName>
</protein>
<name>A0A7X3LUI7_9HYPH</name>
<dbReference type="InterPro" id="IPR007420">
    <property type="entry name" value="DUF465"/>
</dbReference>
<sequence length="59" mass="7057">MSLDSHLSELERRHKDLERKLEELMLHPSVDSLELHDLKRQKLVVKDEIERLRSSSTLH</sequence>
<keyword evidence="3" id="KW-1185">Reference proteome</keyword>
<dbReference type="InterPro" id="IPR038444">
    <property type="entry name" value="DUF465_sf"/>
</dbReference>
<comment type="caution">
    <text evidence="2">The sequence shown here is derived from an EMBL/GenBank/DDBJ whole genome shotgun (WGS) entry which is preliminary data.</text>
</comment>
<evidence type="ECO:0000313" key="3">
    <source>
        <dbReference type="Proteomes" id="UP000433101"/>
    </source>
</evidence>
<dbReference type="AlphaFoldDB" id="A0A7X3LUI7"/>
<proteinExistence type="predicted"/>
<evidence type="ECO:0000313" key="2">
    <source>
        <dbReference type="EMBL" id="MXN65349.1"/>
    </source>
</evidence>
<feature type="coiled-coil region" evidence="1">
    <location>
        <begin position="7"/>
        <end position="55"/>
    </location>
</feature>
<evidence type="ECO:0000256" key="1">
    <source>
        <dbReference type="SAM" id="Coils"/>
    </source>
</evidence>
<keyword evidence="1" id="KW-0175">Coiled coil</keyword>
<reference evidence="2 3" key="1">
    <citation type="submission" date="2019-12" db="EMBL/GenBank/DDBJ databases">
        <authorList>
            <person name="Li M."/>
        </authorList>
    </citation>
    <scope>NUCLEOTIDE SEQUENCE [LARGE SCALE GENOMIC DNA]</scope>
    <source>
        <strain evidence="2 3">GBMRC 2046</strain>
    </source>
</reference>